<dbReference type="PANTHER" id="PTHR43459:SF1">
    <property type="entry name" value="EG:BACN32G11.4 PROTEIN"/>
    <property type="match status" value="1"/>
</dbReference>
<name>A0A6P4EYD1_DRORH</name>
<dbReference type="CDD" id="cd06558">
    <property type="entry name" value="crotonase-like"/>
    <property type="match status" value="1"/>
</dbReference>
<dbReference type="PANTHER" id="PTHR43459">
    <property type="entry name" value="ENOYL-COA HYDRATASE"/>
    <property type="match status" value="1"/>
</dbReference>
<dbReference type="RefSeq" id="XP_016980138.1">
    <property type="nucleotide sequence ID" value="XM_017124649.1"/>
</dbReference>
<reference evidence="1" key="3">
    <citation type="submission" date="2025-05" db="UniProtKB">
        <authorList>
            <consortium name="EnsemblMetazoa"/>
        </authorList>
    </citation>
    <scope>IDENTIFICATION</scope>
</reference>
<sequence>MATDESCRHFRELDIRRRSGLLHIYFQRRWLRRTIYELMRALDLANTDSTVQLVVLSGEFSAGCGGETEPLALKQGQENRSRLLGGQQKRKAVDGNDAEDMYIHEKAANFVMRSLAKKVLAHRKLLVAFVETQCVGLGLSVISMCDLVFAMKSSAFVPAFSHLDPCTKVGPIWTVPHIHWLLHLGDRADANTALYCGLVAGVVSDPQEFWHRIDLYSRMPSSSLLATKRLLLRPWRDLLFTELHEEGTPLAAQRRRLARSRL</sequence>
<organism evidence="3">
    <name type="scientific">Drosophila rhopaloa</name>
    <name type="common">Fruit fly</name>
    <dbReference type="NCBI Taxonomy" id="1041015"/>
    <lineage>
        <taxon>Eukaryota</taxon>
        <taxon>Metazoa</taxon>
        <taxon>Ecdysozoa</taxon>
        <taxon>Arthropoda</taxon>
        <taxon>Hexapoda</taxon>
        <taxon>Insecta</taxon>
        <taxon>Pterygota</taxon>
        <taxon>Neoptera</taxon>
        <taxon>Endopterygota</taxon>
        <taxon>Diptera</taxon>
        <taxon>Brachycera</taxon>
        <taxon>Muscomorpha</taxon>
        <taxon>Ephydroidea</taxon>
        <taxon>Drosophilidae</taxon>
        <taxon>Drosophila</taxon>
        <taxon>Sophophora</taxon>
    </lineage>
</organism>
<reference evidence="2" key="1">
    <citation type="journal article" date="2021" name="Elife">
        <title>Highly contiguous assemblies of 101 drosophilid genomes.</title>
        <authorList>
            <person name="Kim B.Y."/>
            <person name="Wang J.R."/>
            <person name="Miller D.E."/>
            <person name="Barmina O."/>
            <person name="Delaney E."/>
            <person name="Thompson A."/>
            <person name="Comeault A.A."/>
            <person name="Peede D."/>
            <person name="D'Agostino E.R."/>
            <person name="Pelaez J."/>
            <person name="Aguilar J.M."/>
            <person name="Haji D."/>
            <person name="Matsunaga T."/>
            <person name="Armstrong E.E."/>
            <person name="Zych M."/>
            <person name="Ogawa Y."/>
            <person name="Stamenkovic-Radak M."/>
            <person name="Jelic M."/>
            <person name="Veselinovic M.S."/>
            <person name="Tanaskovic M."/>
            <person name="Eric P."/>
            <person name="Gao J.J."/>
            <person name="Katoh T.K."/>
            <person name="Toda M.J."/>
            <person name="Watabe H."/>
            <person name="Watada M."/>
            <person name="Davis J.S."/>
            <person name="Moyle L.C."/>
            <person name="Manoli G."/>
            <person name="Bertolini E."/>
            <person name="Kostal V."/>
            <person name="Hawley R.S."/>
            <person name="Takahashi A."/>
            <person name="Jones C.D."/>
            <person name="Price D.K."/>
            <person name="Whiteman N."/>
            <person name="Kopp A."/>
            <person name="Matute D.R."/>
            <person name="Petrov D.A."/>
        </authorList>
    </citation>
    <scope>NUCLEOTIDE SEQUENCE [LARGE SCALE GENOMIC DNA]</scope>
</reference>
<dbReference type="OrthoDB" id="409763at2759"/>
<evidence type="ECO:0000313" key="3">
    <source>
        <dbReference type="RefSeq" id="XP_016980138.1"/>
    </source>
</evidence>
<proteinExistence type="predicted"/>
<reference evidence="3" key="2">
    <citation type="submission" date="2025-04" db="UniProtKB">
        <authorList>
            <consortium name="RefSeq"/>
        </authorList>
    </citation>
    <scope>IDENTIFICATION</scope>
</reference>
<accession>A0A6P4EYD1</accession>
<dbReference type="GeneID" id="108045350"/>
<dbReference type="InterPro" id="IPR029045">
    <property type="entry name" value="ClpP/crotonase-like_dom_sf"/>
</dbReference>
<dbReference type="Gene3D" id="3.90.226.10">
    <property type="entry name" value="2-enoyl-CoA Hydratase, Chain A, domain 1"/>
    <property type="match status" value="1"/>
</dbReference>
<keyword evidence="2" id="KW-1185">Reference proteome</keyword>
<dbReference type="Proteomes" id="UP001652680">
    <property type="component" value="Unassembled WGS sequence"/>
</dbReference>
<dbReference type="SUPFAM" id="SSF52096">
    <property type="entry name" value="ClpP/crotonase"/>
    <property type="match status" value="1"/>
</dbReference>
<evidence type="ECO:0000313" key="1">
    <source>
        <dbReference type="EnsemblMetazoa" id="XP_016980138.1"/>
    </source>
</evidence>
<dbReference type="AlphaFoldDB" id="A0A6P4EYD1"/>
<gene>
    <name evidence="3" type="primary">LOC108045350</name>
    <name evidence="1" type="synonym">108045350</name>
</gene>
<evidence type="ECO:0000313" key="2">
    <source>
        <dbReference type="Proteomes" id="UP001652680"/>
    </source>
</evidence>
<protein>
    <submittedName>
        <fullName evidence="3">Uncharacterized protein LOC108045350</fullName>
    </submittedName>
</protein>
<dbReference type="EnsemblMetazoa" id="XM_017124649.2">
    <property type="protein sequence ID" value="XP_016980138.1"/>
    <property type="gene ID" value="LOC108045350"/>
</dbReference>